<evidence type="ECO:0000256" key="1">
    <source>
        <dbReference type="SAM" id="MobiDB-lite"/>
    </source>
</evidence>
<organism evidence="2 3">
    <name type="scientific">Gossypium stocksii</name>
    <dbReference type="NCBI Taxonomy" id="47602"/>
    <lineage>
        <taxon>Eukaryota</taxon>
        <taxon>Viridiplantae</taxon>
        <taxon>Streptophyta</taxon>
        <taxon>Embryophyta</taxon>
        <taxon>Tracheophyta</taxon>
        <taxon>Spermatophyta</taxon>
        <taxon>Magnoliopsida</taxon>
        <taxon>eudicotyledons</taxon>
        <taxon>Gunneridae</taxon>
        <taxon>Pentapetalae</taxon>
        <taxon>rosids</taxon>
        <taxon>malvids</taxon>
        <taxon>Malvales</taxon>
        <taxon>Malvaceae</taxon>
        <taxon>Malvoideae</taxon>
        <taxon>Gossypium</taxon>
    </lineage>
</organism>
<dbReference type="AlphaFoldDB" id="A0A9D4ACS3"/>
<name>A0A9D4ACS3_9ROSI</name>
<keyword evidence="3" id="KW-1185">Reference proteome</keyword>
<comment type="caution">
    <text evidence="2">The sequence shown here is derived from an EMBL/GenBank/DDBJ whole genome shotgun (WGS) entry which is preliminary data.</text>
</comment>
<feature type="region of interest" description="Disordered" evidence="1">
    <location>
        <begin position="88"/>
        <end position="122"/>
    </location>
</feature>
<protein>
    <submittedName>
        <fullName evidence="2">Uncharacterized protein</fullName>
    </submittedName>
</protein>
<evidence type="ECO:0000313" key="3">
    <source>
        <dbReference type="Proteomes" id="UP000828251"/>
    </source>
</evidence>
<proteinExistence type="predicted"/>
<feature type="compositionally biased region" description="Basic and acidic residues" evidence="1">
    <location>
        <begin position="103"/>
        <end position="122"/>
    </location>
</feature>
<gene>
    <name evidence="2" type="ORF">J1N35_010733</name>
</gene>
<dbReference type="EMBL" id="JAIQCV010000004">
    <property type="protein sequence ID" value="KAH1106965.1"/>
    <property type="molecule type" value="Genomic_DNA"/>
</dbReference>
<accession>A0A9D4ACS3</accession>
<sequence length="122" mass="14490">MPPQKPGRDRYSGGFVFVWLPWRKRNWKCGVDDYNIYVGKLRRDDDDDDNDPFGFFYRKDENNCPNPVSKIVMFMGNFEYENRLGLDLSKSSDSRGRSSCSWLKDDEERDKCDEDMETDSKF</sequence>
<dbReference type="Proteomes" id="UP000828251">
    <property type="component" value="Unassembled WGS sequence"/>
</dbReference>
<evidence type="ECO:0000313" key="2">
    <source>
        <dbReference type="EMBL" id="KAH1106965.1"/>
    </source>
</evidence>
<reference evidence="2 3" key="1">
    <citation type="journal article" date="2021" name="Plant Biotechnol. J.">
        <title>Multi-omics assisted identification of the key and species-specific regulatory components of drought-tolerant mechanisms in Gossypium stocksii.</title>
        <authorList>
            <person name="Yu D."/>
            <person name="Ke L."/>
            <person name="Zhang D."/>
            <person name="Wu Y."/>
            <person name="Sun Y."/>
            <person name="Mei J."/>
            <person name="Sun J."/>
            <person name="Sun Y."/>
        </authorList>
    </citation>
    <scope>NUCLEOTIDE SEQUENCE [LARGE SCALE GENOMIC DNA]</scope>
    <source>
        <strain evidence="3">cv. E1</strain>
        <tissue evidence="2">Leaf</tissue>
    </source>
</reference>